<name>W4FC48_APHAT</name>
<accession>W4FC48</accession>
<evidence type="ECO:0000256" key="3">
    <source>
        <dbReference type="ARBA" id="ARBA00022840"/>
    </source>
</evidence>
<dbReference type="GO" id="GO:0005524">
    <property type="term" value="F:ATP binding"/>
    <property type="evidence" value="ECO:0007669"/>
    <property type="project" value="UniProtKB-KW"/>
</dbReference>
<sequence>MRKGRAAAAGAPQRGPQRDKPSPPVQTNEKEVIAAATVPHVEPPTEVVVVDWRVKYGFLNAIDKLYRAYPCPKKPRMPTSADAAPSWIQTMLPTTPAEFLNNDTAMQDLFNVCEPIECYQGGINIVVTGKELGGKTSFAHLFMQRMYPEATERKRRVLVLDAATTEESVLLTKLDAFKRYIEHPKTKPHTKFPYVVIENFHVLNPRTQQHSIGPQWEILNEKHIFFLVTVAPDASKVTEQIKSTSKIVRLRPLEDIHVLEKLLTVCVNQRIGFVRPAIDYIAKRRRHALGPCLDTLQQIFHAHQYLSMENVDRFFHRNMMHMKDTLDIADMCAPLKRCKVCTLVPPCAHTTLQHLHDRVVRLRAMYPQNNQRDVCPDFKHTGICHVFNRKGRCLYDHPPELHVIDTSRLAARCPVHTLPQPCSHCATLATTVAKAAALAKDKRDMEAKMAKLKKTIADMDYGLHVHLKANGATVVWGKAKDLLDAQTVELQDEIQQTRRELERMERHVKDDIEPVLGTLQEQNQRGYCKGLGKRMKLRAVASGDPQQGEE</sequence>
<evidence type="ECO:0000256" key="2">
    <source>
        <dbReference type="ARBA" id="ARBA00022741"/>
    </source>
</evidence>
<dbReference type="PANTHER" id="PTHR11669">
    <property type="entry name" value="REPLICATION FACTOR C / DNA POLYMERASE III GAMMA-TAU SUBUNIT"/>
    <property type="match status" value="1"/>
</dbReference>
<proteinExistence type="predicted"/>
<protein>
    <submittedName>
        <fullName evidence="6">Uncharacterized protein</fullName>
    </submittedName>
</protein>
<keyword evidence="1" id="KW-0235">DNA replication</keyword>
<gene>
    <name evidence="6" type="ORF">H257_18796</name>
</gene>
<keyword evidence="2" id="KW-0547">Nucleotide-binding</keyword>
<dbReference type="OrthoDB" id="75427at2759"/>
<feature type="compositionally biased region" description="Low complexity" evidence="5">
    <location>
        <begin position="1"/>
        <end position="15"/>
    </location>
</feature>
<dbReference type="EMBL" id="KI913334">
    <property type="protein sequence ID" value="ETV64293.1"/>
    <property type="molecule type" value="Genomic_DNA"/>
</dbReference>
<dbReference type="GO" id="GO:0006261">
    <property type="term" value="P:DNA-templated DNA replication"/>
    <property type="evidence" value="ECO:0007669"/>
    <property type="project" value="TreeGrafter"/>
</dbReference>
<evidence type="ECO:0000313" key="6">
    <source>
        <dbReference type="EMBL" id="ETV64293.1"/>
    </source>
</evidence>
<dbReference type="PANTHER" id="PTHR11669:SF20">
    <property type="entry name" value="REPLICATION FACTOR C SUBUNIT 4"/>
    <property type="match status" value="1"/>
</dbReference>
<dbReference type="VEuPathDB" id="FungiDB:H257_18796"/>
<dbReference type="GO" id="GO:0003689">
    <property type="term" value="F:DNA clamp loader activity"/>
    <property type="evidence" value="ECO:0007669"/>
    <property type="project" value="TreeGrafter"/>
</dbReference>
<dbReference type="AlphaFoldDB" id="W4FC48"/>
<feature type="region of interest" description="Disordered" evidence="5">
    <location>
        <begin position="1"/>
        <end position="28"/>
    </location>
</feature>
<evidence type="ECO:0000256" key="1">
    <source>
        <dbReference type="ARBA" id="ARBA00022705"/>
    </source>
</evidence>
<organism evidence="6">
    <name type="scientific">Aphanomyces astaci</name>
    <name type="common">Crayfish plague agent</name>
    <dbReference type="NCBI Taxonomy" id="112090"/>
    <lineage>
        <taxon>Eukaryota</taxon>
        <taxon>Sar</taxon>
        <taxon>Stramenopiles</taxon>
        <taxon>Oomycota</taxon>
        <taxon>Saprolegniomycetes</taxon>
        <taxon>Saprolegniales</taxon>
        <taxon>Verrucalvaceae</taxon>
        <taxon>Aphanomyces</taxon>
    </lineage>
</organism>
<dbReference type="InterPro" id="IPR050238">
    <property type="entry name" value="DNA_Rep/Repair_Clamp_Loader"/>
</dbReference>
<feature type="coiled-coil region" evidence="4">
    <location>
        <begin position="480"/>
        <end position="507"/>
    </location>
</feature>
<dbReference type="GeneID" id="20820792"/>
<dbReference type="GO" id="GO:0006281">
    <property type="term" value="P:DNA repair"/>
    <property type="evidence" value="ECO:0007669"/>
    <property type="project" value="TreeGrafter"/>
</dbReference>
<dbReference type="GO" id="GO:0005663">
    <property type="term" value="C:DNA replication factor C complex"/>
    <property type="evidence" value="ECO:0007669"/>
    <property type="project" value="TreeGrafter"/>
</dbReference>
<keyword evidence="4" id="KW-0175">Coiled coil</keyword>
<dbReference type="RefSeq" id="XP_009846221.1">
    <property type="nucleotide sequence ID" value="XM_009847919.1"/>
</dbReference>
<dbReference type="Gene3D" id="3.40.50.300">
    <property type="entry name" value="P-loop containing nucleotide triphosphate hydrolases"/>
    <property type="match status" value="1"/>
</dbReference>
<evidence type="ECO:0000256" key="5">
    <source>
        <dbReference type="SAM" id="MobiDB-lite"/>
    </source>
</evidence>
<evidence type="ECO:0000256" key="4">
    <source>
        <dbReference type="SAM" id="Coils"/>
    </source>
</evidence>
<dbReference type="InterPro" id="IPR027417">
    <property type="entry name" value="P-loop_NTPase"/>
</dbReference>
<dbReference type="STRING" id="112090.W4FC48"/>
<reference evidence="6" key="1">
    <citation type="submission" date="2013-12" db="EMBL/GenBank/DDBJ databases">
        <title>The Genome Sequence of Aphanomyces astaci APO3.</title>
        <authorList>
            <consortium name="The Broad Institute Genomics Platform"/>
            <person name="Russ C."/>
            <person name="Tyler B."/>
            <person name="van West P."/>
            <person name="Dieguez-Uribeondo J."/>
            <person name="Young S.K."/>
            <person name="Zeng Q."/>
            <person name="Gargeya S."/>
            <person name="Fitzgerald M."/>
            <person name="Abouelleil A."/>
            <person name="Alvarado L."/>
            <person name="Chapman S.B."/>
            <person name="Gainer-Dewar J."/>
            <person name="Goldberg J."/>
            <person name="Griggs A."/>
            <person name="Gujja S."/>
            <person name="Hansen M."/>
            <person name="Howarth C."/>
            <person name="Imamovic A."/>
            <person name="Ireland A."/>
            <person name="Larimer J."/>
            <person name="McCowan C."/>
            <person name="Murphy C."/>
            <person name="Pearson M."/>
            <person name="Poon T.W."/>
            <person name="Priest M."/>
            <person name="Roberts A."/>
            <person name="Saif S."/>
            <person name="Shea T."/>
            <person name="Sykes S."/>
            <person name="Wortman J."/>
            <person name="Nusbaum C."/>
            <person name="Birren B."/>
        </authorList>
    </citation>
    <scope>NUCLEOTIDE SEQUENCE [LARGE SCALE GENOMIC DNA]</scope>
    <source>
        <strain evidence="6">APO3</strain>
    </source>
</reference>
<dbReference type="SUPFAM" id="SSF52540">
    <property type="entry name" value="P-loop containing nucleoside triphosphate hydrolases"/>
    <property type="match status" value="1"/>
</dbReference>
<keyword evidence="3" id="KW-0067">ATP-binding</keyword>